<feature type="domain" description="OmpR/PhoB-type" evidence="9">
    <location>
        <begin position="127"/>
        <end position="227"/>
    </location>
</feature>
<dbReference type="Pfam" id="PF00486">
    <property type="entry name" value="Trans_reg_C"/>
    <property type="match status" value="1"/>
</dbReference>
<keyword evidence="3" id="KW-0805">Transcription regulation</keyword>
<dbReference type="Pfam" id="PF00072">
    <property type="entry name" value="Response_reg"/>
    <property type="match status" value="1"/>
</dbReference>
<evidence type="ECO:0000259" key="8">
    <source>
        <dbReference type="PROSITE" id="PS50110"/>
    </source>
</evidence>
<evidence type="ECO:0000256" key="1">
    <source>
        <dbReference type="ARBA" id="ARBA00022553"/>
    </source>
</evidence>
<dbReference type="GO" id="GO:0006355">
    <property type="term" value="P:regulation of DNA-templated transcription"/>
    <property type="evidence" value="ECO:0007669"/>
    <property type="project" value="InterPro"/>
</dbReference>
<evidence type="ECO:0000256" key="6">
    <source>
        <dbReference type="PROSITE-ProRule" id="PRU00169"/>
    </source>
</evidence>
<reference evidence="10 11" key="1">
    <citation type="submission" date="2014-01" db="EMBL/GenBank/DDBJ databases">
        <title>Development of a Comparative Genomic Fingerprinting Assay for High Resolution Genotyping of Arcobacter butzleri.</title>
        <authorList>
            <person name="Webb A.L."/>
            <person name="Inglis G.D."/>
            <person name="Kruczkiewicz P."/>
            <person name="Selinger L.B."/>
            <person name="Taboada E.N."/>
        </authorList>
    </citation>
    <scope>NUCLEOTIDE SEQUENCE [LARGE SCALE GENOMIC DNA]</scope>
    <source>
        <strain evidence="10 11">L348</strain>
    </source>
</reference>
<evidence type="ECO:0000259" key="9">
    <source>
        <dbReference type="PROSITE" id="PS51755"/>
    </source>
</evidence>
<dbReference type="PATRIC" id="fig|1447256.3.peg.1310"/>
<evidence type="ECO:0000313" key="10">
    <source>
        <dbReference type="EMBL" id="KLD99450.1"/>
    </source>
</evidence>
<evidence type="ECO:0000313" key="11">
    <source>
        <dbReference type="Proteomes" id="UP000035514"/>
    </source>
</evidence>
<feature type="modified residue" description="4-aspartylphosphate" evidence="6">
    <location>
        <position position="52"/>
    </location>
</feature>
<evidence type="ECO:0000256" key="5">
    <source>
        <dbReference type="ARBA" id="ARBA00023163"/>
    </source>
</evidence>
<organism evidence="10 11">
    <name type="scientific">Aliarcobacter butzleri L348</name>
    <dbReference type="NCBI Taxonomy" id="1447256"/>
    <lineage>
        <taxon>Bacteria</taxon>
        <taxon>Pseudomonadati</taxon>
        <taxon>Campylobacterota</taxon>
        <taxon>Epsilonproteobacteria</taxon>
        <taxon>Campylobacterales</taxon>
        <taxon>Arcobacteraceae</taxon>
        <taxon>Aliarcobacter</taxon>
    </lineage>
</organism>
<feature type="DNA-binding region" description="OmpR/PhoB-type" evidence="7">
    <location>
        <begin position="127"/>
        <end position="227"/>
    </location>
</feature>
<dbReference type="InterPro" id="IPR011006">
    <property type="entry name" value="CheY-like_superfamily"/>
</dbReference>
<dbReference type="Gene3D" id="3.40.50.2300">
    <property type="match status" value="1"/>
</dbReference>
<dbReference type="SMART" id="SM00448">
    <property type="entry name" value="REC"/>
    <property type="match status" value="1"/>
</dbReference>
<dbReference type="AlphaFoldDB" id="A0A0G9JYZ3"/>
<accession>A0A0G9JYZ3</accession>
<feature type="domain" description="Response regulatory" evidence="8">
    <location>
        <begin position="3"/>
        <end position="116"/>
    </location>
</feature>
<keyword evidence="5" id="KW-0804">Transcription</keyword>
<dbReference type="SMART" id="SM00862">
    <property type="entry name" value="Trans_reg_C"/>
    <property type="match status" value="1"/>
</dbReference>
<dbReference type="PROSITE" id="PS50110">
    <property type="entry name" value="RESPONSE_REGULATORY"/>
    <property type="match status" value="1"/>
</dbReference>
<keyword evidence="4 7" id="KW-0238">DNA-binding</keyword>
<dbReference type="InterPro" id="IPR039420">
    <property type="entry name" value="WalR-like"/>
</dbReference>
<evidence type="ECO:0000256" key="4">
    <source>
        <dbReference type="ARBA" id="ARBA00023125"/>
    </source>
</evidence>
<dbReference type="PANTHER" id="PTHR48111">
    <property type="entry name" value="REGULATOR OF RPOS"/>
    <property type="match status" value="1"/>
</dbReference>
<evidence type="ECO:0000256" key="7">
    <source>
        <dbReference type="PROSITE-ProRule" id="PRU01091"/>
    </source>
</evidence>
<dbReference type="EMBL" id="JAIQ01000096">
    <property type="protein sequence ID" value="KLD99450.1"/>
    <property type="molecule type" value="Genomic_DNA"/>
</dbReference>
<keyword evidence="2" id="KW-0902">Two-component regulatory system</keyword>
<dbReference type="PROSITE" id="PS51755">
    <property type="entry name" value="OMPR_PHOB"/>
    <property type="match status" value="1"/>
</dbReference>
<dbReference type="PANTHER" id="PTHR48111:SF22">
    <property type="entry name" value="REGULATOR OF RPOS"/>
    <property type="match status" value="1"/>
</dbReference>
<dbReference type="SUPFAM" id="SSF52172">
    <property type="entry name" value="CheY-like"/>
    <property type="match status" value="1"/>
</dbReference>
<dbReference type="CDD" id="cd00383">
    <property type="entry name" value="trans_reg_C"/>
    <property type="match status" value="1"/>
</dbReference>
<dbReference type="GO" id="GO:0005829">
    <property type="term" value="C:cytosol"/>
    <property type="evidence" value="ECO:0007669"/>
    <property type="project" value="TreeGrafter"/>
</dbReference>
<dbReference type="InterPro" id="IPR016032">
    <property type="entry name" value="Sig_transdc_resp-reg_C-effctor"/>
</dbReference>
<dbReference type="RefSeq" id="WP_046996754.1">
    <property type="nucleotide sequence ID" value="NZ_JAIQ01000096.1"/>
</dbReference>
<proteinExistence type="predicted"/>
<dbReference type="Gene3D" id="1.10.10.10">
    <property type="entry name" value="Winged helix-like DNA-binding domain superfamily/Winged helix DNA-binding domain"/>
    <property type="match status" value="1"/>
</dbReference>
<protein>
    <submittedName>
        <fullName evidence="10">Chemotaxis protein CheY</fullName>
    </submittedName>
</protein>
<dbReference type="InterPro" id="IPR036388">
    <property type="entry name" value="WH-like_DNA-bd_sf"/>
</dbReference>
<dbReference type="GO" id="GO:0032993">
    <property type="term" value="C:protein-DNA complex"/>
    <property type="evidence" value="ECO:0007669"/>
    <property type="project" value="TreeGrafter"/>
</dbReference>
<dbReference type="GO" id="GO:0000156">
    <property type="term" value="F:phosphorelay response regulator activity"/>
    <property type="evidence" value="ECO:0007669"/>
    <property type="project" value="TreeGrafter"/>
</dbReference>
<dbReference type="GO" id="GO:0000976">
    <property type="term" value="F:transcription cis-regulatory region binding"/>
    <property type="evidence" value="ECO:0007669"/>
    <property type="project" value="TreeGrafter"/>
</dbReference>
<sequence>MINILMIEDDTELANILVDYLKQYDIEVTNYETPELGVSALSLKKYDLIILDLSLPNIDGIEVCRLIRQRYDIPIIISSARSDLDDKIACFSSGADYFMPKPYDTQELILRIQSILKRYNHQALEKEVFLNRKPIFTCNESKMEIYQNDKLLDLTNAEFFILQYLISRAGFVVSRQELLSNVDSIKYESSYKSIDVLIGRVRAKTEENTKNPKYILSIRGVGYKLVNQ</sequence>
<evidence type="ECO:0000256" key="3">
    <source>
        <dbReference type="ARBA" id="ARBA00023015"/>
    </source>
</evidence>
<keyword evidence="1 6" id="KW-0597">Phosphoprotein</keyword>
<dbReference type="Proteomes" id="UP000035514">
    <property type="component" value="Unassembled WGS sequence"/>
</dbReference>
<gene>
    <name evidence="10" type="ORF">AA20_06715</name>
</gene>
<evidence type="ECO:0000256" key="2">
    <source>
        <dbReference type="ARBA" id="ARBA00023012"/>
    </source>
</evidence>
<dbReference type="SUPFAM" id="SSF46894">
    <property type="entry name" value="C-terminal effector domain of the bipartite response regulators"/>
    <property type="match status" value="1"/>
</dbReference>
<dbReference type="InterPro" id="IPR001789">
    <property type="entry name" value="Sig_transdc_resp-reg_receiver"/>
</dbReference>
<comment type="caution">
    <text evidence="10">The sequence shown here is derived from an EMBL/GenBank/DDBJ whole genome shotgun (WGS) entry which is preliminary data.</text>
</comment>
<name>A0A0G9JYZ3_9BACT</name>
<dbReference type="InterPro" id="IPR001867">
    <property type="entry name" value="OmpR/PhoB-type_DNA-bd"/>
</dbReference>